<dbReference type="Proteomes" id="UP001342826">
    <property type="component" value="Unassembled WGS sequence"/>
</dbReference>
<protein>
    <submittedName>
        <fullName evidence="2">Uncharacterized protein</fullName>
    </submittedName>
</protein>
<feature type="transmembrane region" description="Helical" evidence="1">
    <location>
        <begin position="108"/>
        <end position="127"/>
    </location>
</feature>
<feature type="transmembrane region" description="Helical" evidence="1">
    <location>
        <begin position="84"/>
        <end position="101"/>
    </location>
</feature>
<accession>A0ABU6NTS1</accession>
<keyword evidence="3" id="KW-1185">Reference proteome</keyword>
<feature type="transmembrane region" description="Helical" evidence="1">
    <location>
        <begin position="186"/>
        <end position="206"/>
    </location>
</feature>
<proteinExistence type="predicted"/>
<evidence type="ECO:0000256" key="1">
    <source>
        <dbReference type="SAM" id="Phobius"/>
    </source>
</evidence>
<feature type="transmembrane region" description="Helical" evidence="1">
    <location>
        <begin position="58"/>
        <end position="78"/>
    </location>
</feature>
<dbReference type="EMBL" id="JARTFS010000004">
    <property type="protein sequence ID" value="MED4400536.1"/>
    <property type="molecule type" value="Genomic_DNA"/>
</dbReference>
<feature type="transmembrane region" description="Helical" evidence="1">
    <location>
        <begin position="161"/>
        <end position="180"/>
    </location>
</feature>
<feature type="transmembrane region" description="Helical" evidence="1">
    <location>
        <begin position="133"/>
        <end position="149"/>
    </location>
</feature>
<keyword evidence="1" id="KW-1133">Transmembrane helix</keyword>
<name>A0ABU6NTS1_9BACI</name>
<feature type="transmembrane region" description="Helical" evidence="1">
    <location>
        <begin position="33"/>
        <end position="51"/>
    </location>
</feature>
<reference evidence="2 3" key="1">
    <citation type="submission" date="2023-03" db="EMBL/GenBank/DDBJ databases">
        <title>Bacillus Genome Sequencing.</title>
        <authorList>
            <person name="Dunlap C."/>
        </authorList>
    </citation>
    <scope>NUCLEOTIDE SEQUENCE [LARGE SCALE GENOMIC DNA]</scope>
    <source>
        <strain evidence="2 3">NRS-1717</strain>
    </source>
</reference>
<dbReference type="GeneID" id="301142851"/>
<sequence length="212" mass="24927">MKKNAISFAVAGSIMSMIFFFTVNYLTSHAYLWFMYPTFALMLWPISVYCVKKGKHKLLSVLCSTVIIIYLIAENIINSPNHPWVLYAIYPLLWWPILTMLGKKAKTMEIASLGSLSVIAYYLLLNIIFSAEYLWFIYPTFAVLWWPLSVHHMRKNASFEFSVHASILIIIFFIIVNIISSPHTIWAVYPIFCVLWWPLSMYYFVYKRKIDY</sequence>
<keyword evidence="1" id="KW-0812">Transmembrane</keyword>
<feature type="transmembrane region" description="Helical" evidence="1">
    <location>
        <begin position="7"/>
        <end position="27"/>
    </location>
</feature>
<dbReference type="RefSeq" id="WP_066234526.1">
    <property type="nucleotide sequence ID" value="NZ_JARTFQ010000010.1"/>
</dbReference>
<gene>
    <name evidence="2" type="ORF">P9271_04220</name>
</gene>
<comment type="caution">
    <text evidence="2">The sequence shown here is derived from an EMBL/GenBank/DDBJ whole genome shotgun (WGS) entry which is preliminary data.</text>
</comment>
<keyword evidence="1" id="KW-0472">Membrane</keyword>
<evidence type="ECO:0000313" key="3">
    <source>
        <dbReference type="Proteomes" id="UP001342826"/>
    </source>
</evidence>
<organism evidence="2 3">
    <name type="scientific">Metabacillus fastidiosus</name>
    <dbReference type="NCBI Taxonomy" id="1458"/>
    <lineage>
        <taxon>Bacteria</taxon>
        <taxon>Bacillati</taxon>
        <taxon>Bacillota</taxon>
        <taxon>Bacilli</taxon>
        <taxon>Bacillales</taxon>
        <taxon>Bacillaceae</taxon>
        <taxon>Metabacillus</taxon>
    </lineage>
</organism>
<evidence type="ECO:0000313" key="2">
    <source>
        <dbReference type="EMBL" id="MED4400536.1"/>
    </source>
</evidence>